<feature type="transmembrane region" description="Helical" evidence="1">
    <location>
        <begin position="52"/>
        <end position="78"/>
    </location>
</feature>
<feature type="transmembrane region" description="Helical" evidence="1">
    <location>
        <begin position="6"/>
        <end position="31"/>
    </location>
</feature>
<organism evidence="2 3">
    <name type="scientific">Syncephalis pseudoplumigaleata</name>
    <dbReference type="NCBI Taxonomy" id="1712513"/>
    <lineage>
        <taxon>Eukaryota</taxon>
        <taxon>Fungi</taxon>
        <taxon>Fungi incertae sedis</taxon>
        <taxon>Zoopagomycota</taxon>
        <taxon>Zoopagomycotina</taxon>
        <taxon>Zoopagomycetes</taxon>
        <taxon>Zoopagales</taxon>
        <taxon>Piptocephalidaceae</taxon>
        <taxon>Syncephalis</taxon>
    </lineage>
</organism>
<dbReference type="Proteomes" id="UP000278143">
    <property type="component" value="Unassembled WGS sequence"/>
</dbReference>
<dbReference type="OrthoDB" id="5583814at2759"/>
<evidence type="ECO:0008006" key="4">
    <source>
        <dbReference type="Google" id="ProtNLM"/>
    </source>
</evidence>
<dbReference type="AlphaFoldDB" id="A0A4P9YQW0"/>
<sequence length="241" mass="27063">MAWPGNYSAAAVGIAYGFLLIAIVGITLVSARLLHIWSSSVKVILPDYPHRLFAWSSRILLGLYGVFAVVAAVAIGLMTRGGYLYVSFTLWYAFMWCYAILTLYLSILSVMVGWRKIRALPPSIDIRRKRNQIIRLAILNFILFLYYLLDGFAMLHFYYLQYAGYLLLFIWFCVAAWPRALAHYDLAPGEPSPPDSHAGSMMMDMAAVEEERADAPCDKQPSEPAPTADMVMETISINDGK</sequence>
<evidence type="ECO:0000313" key="2">
    <source>
        <dbReference type="EMBL" id="RKP22206.1"/>
    </source>
</evidence>
<dbReference type="EMBL" id="KZ992412">
    <property type="protein sequence ID" value="RKP22206.1"/>
    <property type="molecule type" value="Genomic_DNA"/>
</dbReference>
<keyword evidence="1" id="KW-0812">Transmembrane</keyword>
<feature type="transmembrane region" description="Helical" evidence="1">
    <location>
        <begin position="133"/>
        <end position="149"/>
    </location>
</feature>
<keyword evidence="1" id="KW-1133">Transmembrane helix</keyword>
<evidence type="ECO:0000256" key="1">
    <source>
        <dbReference type="SAM" id="Phobius"/>
    </source>
</evidence>
<gene>
    <name evidence="2" type="ORF">SYNPS1DRAFT_32232</name>
</gene>
<feature type="transmembrane region" description="Helical" evidence="1">
    <location>
        <begin position="90"/>
        <end position="112"/>
    </location>
</feature>
<keyword evidence="3" id="KW-1185">Reference proteome</keyword>
<keyword evidence="1" id="KW-0472">Membrane</keyword>
<reference evidence="3" key="1">
    <citation type="journal article" date="2018" name="Nat. Microbiol.">
        <title>Leveraging single-cell genomics to expand the fungal tree of life.</title>
        <authorList>
            <person name="Ahrendt S.R."/>
            <person name="Quandt C.A."/>
            <person name="Ciobanu D."/>
            <person name="Clum A."/>
            <person name="Salamov A."/>
            <person name="Andreopoulos B."/>
            <person name="Cheng J.F."/>
            <person name="Woyke T."/>
            <person name="Pelin A."/>
            <person name="Henrissat B."/>
            <person name="Reynolds N.K."/>
            <person name="Benny G.L."/>
            <person name="Smith M.E."/>
            <person name="James T.Y."/>
            <person name="Grigoriev I.V."/>
        </authorList>
    </citation>
    <scope>NUCLEOTIDE SEQUENCE [LARGE SCALE GENOMIC DNA]</scope>
    <source>
        <strain evidence="3">Benny S71-1</strain>
    </source>
</reference>
<evidence type="ECO:0000313" key="3">
    <source>
        <dbReference type="Proteomes" id="UP000278143"/>
    </source>
</evidence>
<accession>A0A4P9YQW0</accession>
<protein>
    <recommendedName>
        <fullName evidence="4">Frag1/DRAM/Sfk1 family-domain-containing protein</fullName>
    </recommendedName>
</protein>
<name>A0A4P9YQW0_9FUNG</name>
<proteinExistence type="predicted"/>
<feature type="transmembrane region" description="Helical" evidence="1">
    <location>
        <begin position="155"/>
        <end position="177"/>
    </location>
</feature>